<dbReference type="KEGG" id="spzr:G5C33_04410"/>
<dbReference type="GO" id="GO:0008800">
    <property type="term" value="F:beta-lactamase activity"/>
    <property type="evidence" value="ECO:0007669"/>
    <property type="project" value="UniProtKB-EC"/>
</dbReference>
<evidence type="ECO:0000313" key="5">
    <source>
        <dbReference type="Proteomes" id="UP000501568"/>
    </source>
</evidence>
<dbReference type="AlphaFoldDB" id="A0A6G6Y2F2"/>
<keyword evidence="4" id="KW-0378">Hydrolase</keyword>
<keyword evidence="5" id="KW-1185">Reference proteome</keyword>
<sequence length="441" mass="46927">MMRTFLLACLAALAMPAAALAQTAPEAPAQQSKSPAHQRAEQLPALLTGGIEYETYFAPAFQQVVTKPQFDQLTSGLIASYGAPESVLSIEPRSDNTVVAVVRFAQANATMIVQADAEPPHAVTGLRITGITPHVATAEAALDAIEALPGATGYLFARLTDNGPEILRANNADKAFGVGSSFKLLILAELVRATNAGERSWDDIVTLDGRELPGGQWAQSPAGTEVSLRDLAGRMISVSDNSATDILLHHLGREKVEAMMDVVGWTHAEQNRPLLATLELFKLKGIDSGALGDAWIAADEAGRRALLAGPVADAPISAIAEDLFADGKPLRIADIEYFASAADLVRTMNWLRTHSRDNETAREILSANPGIFPSATSHWAFTGYKGGSEPGVINMTLLLQAEDGSWYAFSASWNNVDAAVDNMTFAGLVSRFVELAADTEF</sequence>
<organism evidence="4 5">
    <name type="scientific">Stakelama tenebrarum</name>
    <dbReference type="NCBI Taxonomy" id="2711215"/>
    <lineage>
        <taxon>Bacteria</taxon>
        <taxon>Pseudomonadati</taxon>
        <taxon>Pseudomonadota</taxon>
        <taxon>Alphaproteobacteria</taxon>
        <taxon>Sphingomonadales</taxon>
        <taxon>Sphingomonadaceae</taxon>
        <taxon>Stakelama</taxon>
    </lineage>
</organism>
<evidence type="ECO:0000259" key="3">
    <source>
        <dbReference type="Pfam" id="PF13354"/>
    </source>
</evidence>
<dbReference type="Gene3D" id="3.40.710.10">
    <property type="entry name" value="DD-peptidase/beta-lactamase superfamily"/>
    <property type="match status" value="1"/>
</dbReference>
<accession>A0A6G6Y2F2</accession>
<dbReference type="RefSeq" id="WP_165326103.1">
    <property type="nucleotide sequence ID" value="NZ_CP049109.1"/>
</dbReference>
<name>A0A6G6Y2F2_9SPHN</name>
<reference evidence="4 5" key="1">
    <citation type="submission" date="2020-02" db="EMBL/GenBank/DDBJ databases">
        <authorList>
            <person name="Zheng R.K."/>
            <person name="Sun C.M."/>
        </authorList>
    </citation>
    <scope>NUCLEOTIDE SEQUENCE [LARGE SCALE GENOMIC DNA]</scope>
    <source>
        <strain evidence="5">zrk23</strain>
    </source>
</reference>
<proteinExistence type="predicted"/>
<dbReference type="SUPFAM" id="SSF56601">
    <property type="entry name" value="beta-lactamase/transpeptidase-like"/>
    <property type="match status" value="1"/>
</dbReference>
<dbReference type="PANTHER" id="PTHR35333:SF5">
    <property type="entry name" value="CONSERVED LIPOPROTEIN LPQF-RELATED"/>
    <property type="match status" value="1"/>
</dbReference>
<gene>
    <name evidence="4" type="ORF">G5C33_04410</name>
</gene>
<dbReference type="GO" id="GO:0030655">
    <property type="term" value="P:beta-lactam antibiotic catabolic process"/>
    <property type="evidence" value="ECO:0007669"/>
    <property type="project" value="InterPro"/>
</dbReference>
<dbReference type="Proteomes" id="UP000501568">
    <property type="component" value="Chromosome"/>
</dbReference>
<dbReference type="Pfam" id="PF13354">
    <property type="entry name" value="Beta-lactamase2"/>
    <property type="match status" value="1"/>
</dbReference>
<comment type="catalytic activity">
    <reaction evidence="1">
        <text>a beta-lactam + H2O = a substituted beta-amino acid</text>
        <dbReference type="Rhea" id="RHEA:20401"/>
        <dbReference type="ChEBI" id="CHEBI:15377"/>
        <dbReference type="ChEBI" id="CHEBI:35627"/>
        <dbReference type="ChEBI" id="CHEBI:140347"/>
        <dbReference type="EC" id="3.5.2.6"/>
    </reaction>
</comment>
<evidence type="ECO:0000313" key="4">
    <source>
        <dbReference type="EMBL" id="QIG79102.1"/>
    </source>
</evidence>
<feature type="domain" description="Beta-lactamase class A catalytic" evidence="3">
    <location>
        <begin position="169"/>
        <end position="351"/>
    </location>
</feature>
<evidence type="ECO:0000256" key="1">
    <source>
        <dbReference type="ARBA" id="ARBA00001526"/>
    </source>
</evidence>
<dbReference type="InterPro" id="IPR000871">
    <property type="entry name" value="Beta-lactam_class-A"/>
</dbReference>
<dbReference type="EMBL" id="CP049109">
    <property type="protein sequence ID" value="QIG79102.1"/>
    <property type="molecule type" value="Genomic_DNA"/>
</dbReference>
<dbReference type="PANTHER" id="PTHR35333">
    <property type="entry name" value="BETA-LACTAMASE"/>
    <property type="match status" value="1"/>
</dbReference>
<protein>
    <submittedName>
        <fullName evidence="4">Serine hydrolase</fullName>
    </submittedName>
</protein>
<keyword evidence="2" id="KW-0732">Signal</keyword>
<evidence type="ECO:0000256" key="2">
    <source>
        <dbReference type="SAM" id="SignalP"/>
    </source>
</evidence>
<dbReference type="InterPro" id="IPR045155">
    <property type="entry name" value="Beta-lactam_cat"/>
</dbReference>
<dbReference type="InterPro" id="IPR012338">
    <property type="entry name" value="Beta-lactam/transpept-like"/>
</dbReference>
<feature type="chain" id="PRO_5026309516" evidence="2">
    <location>
        <begin position="22"/>
        <end position="441"/>
    </location>
</feature>
<feature type="signal peptide" evidence="2">
    <location>
        <begin position="1"/>
        <end position="21"/>
    </location>
</feature>
<dbReference type="GO" id="GO:0046677">
    <property type="term" value="P:response to antibiotic"/>
    <property type="evidence" value="ECO:0007669"/>
    <property type="project" value="InterPro"/>
</dbReference>